<protein>
    <recommendedName>
        <fullName evidence="5">Amidohydrolase</fullName>
    </recommendedName>
</protein>
<evidence type="ECO:0000313" key="4">
    <source>
        <dbReference type="Proteomes" id="UP000649179"/>
    </source>
</evidence>
<dbReference type="PANTHER" id="PTHR21240:SF28">
    <property type="entry name" value="ISO-OROTATE DECARBOXYLASE (EUROFUNG)"/>
    <property type="match status" value="1"/>
</dbReference>
<evidence type="ECO:0008006" key="5">
    <source>
        <dbReference type="Google" id="ProtNLM"/>
    </source>
</evidence>
<sequence length="329" mass="34996">MPLATSAGEPGATDVHQHLWPEDLLDRLRARAAPPYLRGWTLHTAGEPEYEVDPAAHDASGRVATDLADGTGTACVSLSSPLGVEALPRPEASRLIDAWHRGVRGLPDHFRAWASVPELDPDPAELGRLLAEPRFVGLQLPATTLSTPGAWERVAPLLSVAESADRPVLIHPGPVRRAAGDAPVPEWWAPVVGYGQQLHAAWWAWRAYVGRASHPQLRLVFAAAAGLAPLHEERHLVRGGSPEPVDPGIFVDSSGHGPRSLDAVVRVLGIDALVLGSDRPYAVPTPLGTVLGEAGERAVRADNPRRLLGTPDPTSSVSPEGAPRWAYAS</sequence>
<dbReference type="AlphaFoldDB" id="A0A917F2F1"/>
<evidence type="ECO:0000256" key="1">
    <source>
        <dbReference type="ARBA" id="ARBA00023239"/>
    </source>
</evidence>
<dbReference type="GO" id="GO:0019748">
    <property type="term" value="P:secondary metabolic process"/>
    <property type="evidence" value="ECO:0007669"/>
    <property type="project" value="TreeGrafter"/>
</dbReference>
<dbReference type="RefSeq" id="WP_188779675.1">
    <property type="nucleotide sequence ID" value="NZ_BMKQ01000001.1"/>
</dbReference>
<dbReference type="Proteomes" id="UP000649179">
    <property type="component" value="Unassembled WGS sequence"/>
</dbReference>
<dbReference type="InterPro" id="IPR032466">
    <property type="entry name" value="Metal_Hydrolase"/>
</dbReference>
<accession>A0A917F2F1</accession>
<comment type="caution">
    <text evidence="3">The sequence shown here is derived from an EMBL/GenBank/DDBJ whole genome shotgun (WGS) entry which is preliminary data.</text>
</comment>
<dbReference type="GO" id="GO:0005737">
    <property type="term" value="C:cytoplasm"/>
    <property type="evidence" value="ECO:0007669"/>
    <property type="project" value="TreeGrafter"/>
</dbReference>
<organism evidence="3 4">
    <name type="scientific">Marmoricola endophyticus</name>
    <dbReference type="NCBI Taxonomy" id="2040280"/>
    <lineage>
        <taxon>Bacteria</taxon>
        <taxon>Bacillati</taxon>
        <taxon>Actinomycetota</taxon>
        <taxon>Actinomycetes</taxon>
        <taxon>Propionibacteriales</taxon>
        <taxon>Nocardioidaceae</taxon>
        <taxon>Marmoricola</taxon>
    </lineage>
</organism>
<proteinExistence type="predicted"/>
<dbReference type="PANTHER" id="PTHR21240">
    <property type="entry name" value="2-AMINO-3-CARBOXYLMUCONATE-6-SEMIALDEHYDE DECARBOXYLASE"/>
    <property type="match status" value="1"/>
</dbReference>
<keyword evidence="1" id="KW-0456">Lyase</keyword>
<feature type="region of interest" description="Disordered" evidence="2">
    <location>
        <begin position="302"/>
        <end position="329"/>
    </location>
</feature>
<name>A0A917F2F1_9ACTN</name>
<keyword evidence="4" id="KW-1185">Reference proteome</keyword>
<dbReference type="Gene3D" id="3.20.20.140">
    <property type="entry name" value="Metal-dependent hydrolases"/>
    <property type="match status" value="1"/>
</dbReference>
<reference evidence="3" key="2">
    <citation type="submission" date="2020-09" db="EMBL/GenBank/DDBJ databases">
        <authorList>
            <person name="Sun Q."/>
            <person name="Zhou Y."/>
        </authorList>
    </citation>
    <scope>NUCLEOTIDE SEQUENCE</scope>
    <source>
        <strain evidence="3">CGMCC 1.16067</strain>
    </source>
</reference>
<dbReference type="InterPro" id="IPR032465">
    <property type="entry name" value="ACMSD"/>
</dbReference>
<reference evidence="3" key="1">
    <citation type="journal article" date="2014" name="Int. J. Syst. Evol. Microbiol.">
        <title>Complete genome sequence of Corynebacterium casei LMG S-19264T (=DSM 44701T), isolated from a smear-ripened cheese.</title>
        <authorList>
            <consortium name="US DOE Joint Genome Institute (JGI-PGF)"/>
            <person name="Walter F."/>
            <person name="Albersmeier A."/>
            <person name="Kalinowski J."/>
            <person name="Ruckert C."/>
        </authorList>
    </citation>
    <scope>NUCLEOTIDE SEQUENCE</scope>
    <source>
        <strain evidence="3">CGMCC 1.16067</strain>
    </source>
</reference>
<dbReference type="GO" id="GO:0016831">
    <property type="term" value="F:carboxy-lyase activity"/>
    <property type="evidence" value="ECO:0007669"/>
    <property type="project" value="InterPro"/>
</dbReference>
<dbReference type="SUPFAM" id="SSF51556">
    <property type="entry name" value="Metallo-dependent hydrolases"/>
    <property type="match status" value="1"/>
</dbReference>
<evidence type="ECO:0000313" key="3">
    <source>
        <dbReference type="EMBL" id="GGF46347.1"/>
    </source>
</evidence>
<dbReference type="EMBL" id="BMKQ01000001">
    <property type="protein sequence ID" value="GGF46347.1"/>
    <property type="molecule type" value="Genomic_DNA"/>
</dbReference>
<gene>
    <name evidence="3" type="ORF">GCM10011519_20380</name>
</gene>
<evidence type="ECO:0000256" key="2">
    <source>
        <dbReference type="SAM" id="MobiDB-lite"/>
    </source>
</evidence>